<dbReference type="RefSeq" id="WP_012003671.1">
    <property type="nucleotide sequence ID" value="NC_009828.1"/>
</dbReference>
<dbReference type="InterPro" id="IPR003439">
    <property type="entry name" value="ABC_transporter-like_ATP-bd"/>
</dbReference>
<dbReference type="InterPro" id="IPR017871">
    <property type="entry name" value="ABC_transporter-like_CS"/>
</dbReference>
<dbReference type="PROSITE" id="PS50893">
    <property type="entry name" value="ABC_TRANSPORTER_2"/>
    <property type="match status" value="1"/>
</dbReference>
<protein>
    <submittedName>
        <fullName evidence="6">ABC transporter related</fullName>
    </submittedName>
</protein>
<dbReference type="InterPro" id="IPR050153">
    <property type="entry name" value="Metal_Ion_Import_ABC"/>
</dbReference>
<dbReference type="KEGG" id="tle:Tlet_1641"/>
<evidence type="ECO:0000256" key="4">
    <source>
        <dbReference type="ARBA" id="ARBA00022840"/>
    </source>
</evidence>
<dbReference type="CDD" id="cd03235">
    <property type="entry name" value="ABC_Metallic_Cations"/>
    <property type="match status" value="1"/>
</dbReference>
<dbReference type="InterPro" id="IPR027417">
    <property type="entry name" value="P-loop_NTPase"/>
</dbReference>
<name>A8F7R1_PSELT</name>
<dbReference type="STRING" id="416591.Tlet_1641"/>
<dbReference type="InterPro" id="IPR003593">
    <property type="entry name" value="AAA+_ATPase"/>
</dbReference>
<sequence length="245" mass="27805">MEKPLTVKDLTVSIDGKIILEKVNFCVKKSGLYTIIGPNGGGKTTLVKAILNLIKPESGEIKIFGLSNQKYLRIYTVGYLPQRLSAQRFFPIKVYDVVKMGLRERDMGEEELIDDALKKVGMSDFKNAFFSELSGGQQQRVLIARAIVSRPKLLILDEPTTGLDTRSQQMFYTMVKSFVDNDMTVLMVSHDIGFVMDFSDGVFCINQKMLEHDLCENSLISREFFEKLYGYKVKPIIHDHGDKDD</sequence>
<evidence type="ECO:0000313" key="7">
    <source>
        <dbReference type="Proteomes" id="UP000002016"/>
    </source>
</evidence>
<dbReference type="HOGENOM" id="CLU_000604_1_11_0"/>
<dbReference type="OrthoDB" id="9806726at2"/>
<dbReference type="GO" id="GO:0005524">
    <property type="term" value="F:ATP binding"/>
    <property type="evidence" value="ECO:0007669"/>
    <property type="project" value="UniProtKB-KW"/>
</dbReference>
<gene>
    <name evidence="6" type="ordered locus">Tlet_1641</name>
</gene>
<keyword evidence="4" id="KW-0067">ATP-binding</keyword>
<dbReference type="SUPFAM" id="SSF52540">
    <property type="entry name" value="P-loop containing nucleoside triphosphate hydrolases"/>
    <property type="match status" value="1"/>
</dbReference>
<evidence type="ECO:0000256" key="1">
    <source>
        <dbReference type="ARBA" id="ARBA00005417"/>
    </source>
</evidence>
<reference evidence="6 7" key="2">
    <citation type="journal article" date="2009" name="Proc. Natl. Acad. Sci. U.S.A.">
        <title>On the chimeric nature, thermophilic origin, and phylogenetic placement of the Thermotogales.</title>
        <authorList>
            <person name="Zhaxybayeva O."/>
            <person name="Swithers K.S."/>
            <person name="Lapierre P."/>
            <person name="Fournier G.P."/>
            <person name="Bickhart D.M."/>
            <person name="DeBoy R.T."/>
            <person name="Nelson K.E."/>
            <person name="Nesbo C.L."/>
            <person name="Doolittle W.F."/>
            <person name="Gogarten J.P."/>
            <person name="Noll K.M."/>
        </authorList>
    </citation>
    <scope>NUCLEOTIDE SEQUENCE [LARGE SCALE GENOMIC DNA]</scope>
    <source>
        <strain evidence="7">ATCC BAA-301 / DSM 14385 / NBRC 107922 / TMO</strain>
    </source>
</reference>
<evidence type="ECO:0000259" key="5">
    <source>
        <dbReference type="PROSITE" id="PS50893"/>
    </source>
</evidence>
<evidence type="ECO:0000256" key="2">
    <source>
        <dbReference type="ARBA" id="ARBA00022448"/>
    </source>
</evidence>
<dbReference type="GO" id="GO:0016887">
    <property type="term" value="F:ATP hydrolysis activity"/>
    <property type="evidence" value="ECO:0007669"/>
    <property type="project" value="InterPro"/>
</dbReference>
<dbReference type="EMBL" id="CP000812">
    <property type="protein sequence ID" value="ABV34195.1"/>
    <property type="molecule type" value="Genomic_DNA"/>
</dbReference>
<dbReference type="PANTHER" id="PTHR42734">
    <property type="entry name" value="METAL TRANSPORT SYSTEM ATP-BINDING PROTEIN TM_0124-RELATED"/>
    <property type="match status" value="1"/>
</dbReference>
<dbReference type="Proteomes" id="UP000002016">
    <property type="component" value="Chromosome"/>
</dbReference>
<reference evidence="6 7" key="1">
    <citation type="submission" date="2007-08" db="EMBL/GenBank/DDBJ databases">
        <title>Complete sequence of Thermotoga lettingae TMO.</title>
        <authorList>
            <consortium name="US DOE Joint Genome Institute"/>
            <person name="Copeland A."/>
            <person name="Lucas S."/>
            <person name="Lapidus A."/>
            <person name="Barry K."/>
            <person name="Glavina del Rio T."/>
            <person name="Dalin E."/>
            <person name="Tice H."/>
            <person name="Pitluck S."/>
            <person name="Foster B."/>
            <person name="Bruce D."/>
            <person name="Schmutz J."/>
            <person name="Larimer F."/>
            <person name="Land M."/>
            <person name="Hauser L."/>
            <person name="Kyrpides N."/>
            <person name="Mikhailova N."/>
            <person name="Nelson K."/>
            <person name="Gogarten J.P."/>
            <person name="Noll K."/>
            <person name="Richardson P."/>
        </authorList>
    </citation>
    <scope>NUCLEOTIDE SEQUENCE [LARGE SCALE GENOMIC DNA]</scope>
    <source>
        <strain evidence="7">ATCC BAA-301 / DSM 14385 / NBRC 107922 / TMO</strain>
    </source>
</reference>
<dbReference type="PANTHER" id="PTHR42734:SF17">
    <property type="entry name" value="METAL TRANSPORT SYSTEM ATP-BINDING PROTEIN TM_0124-RELATED"/>
    <property type="match status" value="1"/>
</dbReference>
<comment type="similarity">
    <text evidence="1">Belongs to the ABC transporter superfamily.</text>
</comment>
<keyword evidence="7" id="KW-1185">Reference proteome</keyword>
<dbReference type="AlphaFoldDB" id="A8F7R1"/>
<dbReference type="Gene3D" id="3.40.50.300">
    <property type="entry name" value="P-loop containing nucleotide triphosphate hydrolases"/>
    <property type="match status" value="1"/>
</dbReference>
<dbReference type="SMART" id="SM00382">
    <property type="entry name" value="AAA"/>
    <property type="match status" value="1"/>
</dbReference>
<keyword evidence="3" id="KW-0547">Nucleotide-binding</keyword>
<keyword evidence="2" id="KW-0813">Transport</keyword>
<feature type="domain" description="ABC transporter" evidence="5">
    <location>
        <begin position="5"/>
        <end position="232"/>
    </location>
</feature>
<organism evidence="6 7">
    <name type="scientific">Pseudothermotoga lettingae (strain ATCC BAA-301 / DSM 14385 / NBRC 107922 / TMO)</name>
    <name type="common">Thermotoga lettingae</name>
    <dbReference type="NCBI Taxonomy" id="416591"/>
    <lineage>
        <taxon>Bacteria</taxon>
        <taxon>Thermotogati</taxon>
        <taxon>Thermotogota</taxon>
        <taxon>Thermotogae</taxon>
        <taxon>Thermotogales</taxon>
        <taxon>Thermotogaceae</taxon>
        <taxon>Pseudothermotoga</taxon>
    </lineage>
</organism>
<evidence type="ECO:0000256" key="3">
    <source>
        <dbReference type="ARBA" id="ARBA00022741"/>
    </source>
</evidence>
<dbReference type="PROSITE" id="PS00211">
    <property type="entry name" value="ABC_TRANSPORTER_1"/>
    <property type="match status" value="1"/>
</dbReference>
<dbReference type="Pfam" id="PF00005">
    <property type="entry name" value="ABC_tran"/>
    <property type="match status" value="1"/>
</dbReference>
<dbReference type="eggNOG" id="COG1121">
    <property type="taxonomic scope" value="Bacteria"/>
</dbReference>
<proteinExistence type="inferred from homology"/>
<accession>A8F7R1</accession>
<evidence type="ECO:0000313" key="6">
    <source>
        <dbReference type="EMBL" id="ABV34195.1"/>
    </source>
</evidence>